<dbReference type="Gene3D" id="6.10.250.730">
    <property type="match status" value="1"/>
</dbReference>
<name>A0A6G4WMM6_9HYPH</name>
<evidence type="ECO:0000313" key="1">
    <source>
        <dbReference type="EMBL" id="NGO56072.1"/>
    </source>
</evidence>
<dbReference type="RefSeq" id="WP_165034401.1">
    <property type="nucleotide sequence ID" value="NZ_JAAKZF010000179.1"/>
</dbReference>
<dbReference type="Proteomes" id="UP001642900">
    <property type="component" value="Unassembled WGS sequence"/>
</dbReference>
<organism evidence="1 2">
    <name type="scientific">Allomesorhizobium camelthorni</name>
    <dbReference type="NCBI Taxonomy" id="475069"/>
    <lineage>
        <taxon>Bacteria</taxon>
        <taxon>Pseudomonadati</taxon>
        <taxon>Pseudomonadota</taxon>
        <taxon>Alphaproteobacteria</taxon>
        <taxon>Hyphomicrobiales</taxon>
        <taxon>Phyllobacteriaceae</taxon>
        <taxon>Allomesorhizobium</taxon>
    </lineage>
</organism>
<dbReference type="Pfam" id="PF06169">
    <property type="entry name" value="DUF982"/>
    <property type="match status" value="1"/>
</dbReference>
<evidence type="ECO:0000313" key="2">
    <source>
        <dbReference type="Proteomes" id="UP001642900"/>
    </source>
</evidence>
<comment type="caution">
    <text evidence="1">The sequence shown here is derived from an EMBL/GenBank/DDBJ whole genome shotgun (WGS) entry which is preliminary data.</text>
</comment>
<protein>
    <submittedName>
        <fullName evidence="1">DUF982 domain-containing protein</fullName>
    </submittedName>
</protein>
<gene>
    <name evidence="1" type="ORF">G6N73_34710</name>
</gene>
<dbReference type="AlphaFoldDB" id="A0A6G4WMM6"/>
<proteinExistence type="predicted"/>
<accession>A0A6G4WMM6</accession>
<reference evidence="1 2" key="1">
    <citation type="submission" date="2020-02" db="EMBL/GenBank/DDBJ databases">
        <title>Genome sequence of strain CCNWXJ40-4.</title>
        <authorList>
            <person name="Gao J."/>
            <person name="Sun J."/>
        </authorList>
    </citation>
    <scope>NUCLEOTIDE SEQUENCE [LARGE SCALE GENOMIC DNA]</scope>
    <source>
        <strain evidence="1 2">CCNWXJ 40-4</strain>
    </source>
</reference>
<dbReference type="EMBL" id="JAAKZF010000179">
    <property type="protein sequence ID" value="NGO56072.1"/>
    <property type="molecule type" value="Genomic_DNA"/>
</dbReference>
<sequence>MHSRQFARPVSIFVGLGFPHAVGSAREAFELLNDWSSGGRGPVHEAAIDACRAALACECDDETARQAFEAFARASGILAPEMPAAIEQPAGDESTAA</sequence>
<dbReference type="InterPro" id="IPR010385">
    <property type="entry name" value="DUF982"/>
</dbReference>
<keyword evidence="2" id="KW-1185">Reference proteome</keyword>